<dbReference type="Pfam" id="PF17820">
    <property type="entry name" value="PDZ_6"/>
    <property type="match status" value="1"/>
</dbReference>
<dbReference type="KEGG" id="gtt:GUITHDRAFT_99337"/>
<name>L1K1F6_GUITC</name>
<keyword evidence="5" id="KW-1185">Reference proteome</keyword>
<dbReference type="SUPFAM" id="SSF50156">
    <property type="entry name" value="PDZ domain-like"/>
    <property type="match status" value="1"/>
</dbReference>
<reference evidence="4" key="3">
    <citation type="submission" date="2016-03" db="UniProtKB">
        <authorList>
            <consortium name="EnsemblProtists"/>
        </authorList>
    </citation>
    <scope>IDENTIFICATION</scope>
</reference>
<dbReference type="EnsemblProtists" id="EKX54681">
    <property type="protein sequence ID" value="EKX54681"/>
    <property type="gene ID" value="GUITHDRAFT_99337"/>
</dbReference>
<feature type="signal peptide" evidence="1">
    <location>
        <begin position="1"/>
        <end position="27"/>
    </location>
</feature>
<dbReference type="InterPro" id="IPR013784">
    <property type="entry name" value="Carb-bd-like_fold"/>
</dbReference>
<reference evidence="5" key="2">
    <citation type="submission" date="2012-11" db="EMBL/GenBank/DDBJ databases">
        <authorList>
            <person name="Kuo A."/>
            <person name="Curtis B.A."/>
            <person name="Tanifuji G."/>
            <person name="Burki F."/>
            <person name="Gruber A."/>
            <person name="Irimia M."/>
            <person name="Maruyama S."/>
            <person name="Arias M.C."/>
            <person name="Ball S.G."/>
            <person name="Gile G.H."/>
            <person name="Hirakawa Y."/>
            <person name="Hopkins J.F."/>
            <person name="Rensing S.A."/>
            <person name="Schmutz J."/>
            <person name="Symeonidi A."/>
            <person name="Elias M."/>
            <person name="Eveleigh R.J."/>
            <person name="Herman E.K."/>
            <person name="Klute M.J."/>
            <person name="Nakayama T."/>
            <person name="Obornik M."/>
            <person name="Reyes-Prieto A."/>
            <person name="Armbrust E.V."/>
            <person name="Aves S.J."/>
            <person name="Beiko R.G."/>
            <person name="Coutinho P."/>
            <person name="Dacks J.B."/>
            <person name="Durnford D.G."/>
            <person name="Fast N.M."/>
            <person name="Green B.R."/>
            <person name="Grisdale C."/>
            <person name="Hempe F."/>
            <person name="Henrissat B."/>
            <person name="Hoppner M.P."/>
            <person name="Ishida K.-I."/>
            <person name="Kim E."/>
            <person name="Koreny L."/>
            <person name="Kroth P.G."/>
            <person name="Liu Y."/>
            <person name="Malik S.-B."/>
            <person name="Maier U.G."/>
            <person name="McRose D."/>
            <person name="Mock T."/>
            <person name="Neilson J.A."/>
            <person name="Onodera N.T."/>
            <person name="Poole A.M."/>
            <person name="Pritham E.J."/>
            <person name="Richards T.A."/>
            <person name="Rocap G."/>
            <person name="Roy S.W."/>
            <person name="Sarai C."/>
            <person name="Schaack S."/>
            <person name="Shirato S."/>
            <person name="Slamovits C.H."/>
            <person name="Spencer D.F."/>
            <person name="Suzuki S."/>
            <person name="Worden A.Z."/>
            <person name="Zauner S."/>
            <person name="Barry K."/>
            <person name="Bell C."/>
            <person name="Bharti A.K."/>
            <person name="Crow J.A."/>
            <person name="Grimwood J."/>
            <person name="Kramer R."/>
            <person name="Lindquist E."/>
            <person name="Lucas S."/>
            <person name="Salamov A."/>
            <person name="McFadden G.I."/>
            <person name="Lane C.E."/>
            <person name="Keeling P.J."/>
            <person name="Gray M.W."/>
            <person name="Grigoriev I.V."/>
            <person name="Archibald J.M."/>
        </authorList>
    </citation>
    <scope>NUCLEOTIDE SEQUENCE</scope>
    <source>
        <strain evidence="5">CCMP2712</strain>
    </source>
</reference>
<dbReference type="InterPro" id="IPR013783">
    <property type="entry name" value="Ig-like_fold"/>
</dbReference>
<dbReference type="HOGENOM" id="CLU_967887_0_0_1"/>
<dbReference type="InterPro" id="IPR041489">
    <property type="entry name" value="PDZ_6"/>
</dbReference>
<dbReference type="PROSITE" id="PS51166">
    <property type="entry name" value="CBM20"/>
    <property type="match status" value="1"/>
</dbReference>
<dbReference type="InterPro" id="IPR036034">
    <property type="entry name" value="PDZ_sf"/>
</dbReference>
<proteinExistence type="predicted"/>
<dbReference type="Gene3D" id="2.60.40.10">
    <property type="entry name" value="Immunoglobulins"/>
    <property type="match status" value="1"/>
</dbReference>
<evidence type="ECO:0000313" key="3">
    <source>
        <dbReference type="EMBL" id="EKX54681.1"/>
    </source>
</evidence>
<dbReference type="EMBL" id="JH992966">
    <property type="protein sequence ID" value="EKX54681.1"/>
    <property type="molecule type" value="Genomic_DNA"/>
</dbReference>
<evidence type="ECO:0000313" key="4">
    <source>
        <dbReference type="EnsemblProtists" id="EKX54681"/>
    </source>
</evidence>
<evidence type="ECO:0000256" key="1">
    <source>
        <dbReference type="SAM" id="SignalP"/>
    </source>
</evidence>
<dbReference type="RefSeq" id="XP_005841661.1">
    <property type="nucleotide sequence ID" value="XM_005841604.1"/>
</dbReference>
<dbReference type="PaxDb" id="55529-EKX54681"/>
<dbReference type="Proteomes" id="UP000011087">
    <property type="component" value="Unassembled WGS sequence"/>
</dbReference>
<dbReference type="SMART" id="SM01065">
    <property type="entry name" value="CBM_2"/>
    <property type="match status" value="1"/>
</dbReference>
<gene>
    <name evidence="3" type="ORF">GUITHDRAFT_99337</name>
</gene>
<accession>L1K1F6</accession>
<dbReference type="Pfam" id="PF00686">
    <property type="entry name" value="CBM_20"/>
    <property type="match status" value="1"/>
</dbReference>
<keyword evidence="1" id="KW-0732">Signal</keyword>
<dbReference type="OrthoDB" id="550577at2759"/>
<organism evidence="3">
    <name type="scientific">Guillardia theta (strain CCMP2712)</name>
    <name type="common">Cryptophyte</name>
    <dbReference type="NCBI Taxonomy" id="905079"/>
    <lineage>
        <taxon>Eukaryota</taxon>
        <taxon>Cryptophyceae</taxon>
        <taxon>Pyrenomonadales</taxon>
        <taxon>Geminigeraceae</taxon>
        <taxon>Guillardia</taxon>
    </lineage>
</organism>
<dbReference type="InterPro" id="IPR002044">
    <property type="entry name" value="CBM20"/>
</dbReference>
<feature type="domain" description="CBM20" evidence="2">
    <location>
        <begin position="55"/>
        <end position="179"/>
    </location>
</feature>
<feature type="chain" id="PRO_5008772065" description="CBM20 domain-containing protein" evidence="1">
    <location>
        <begin position="28"/>
        <end position="288"/>
    </location>
</feature>
<reference evidence="3 5" key="1">
    <citation type="journal article" date="2012" name="Nature">
        <title>Algal genomes reveal evolutionary mosaicism and the fate of nucleomorphs.</title>
        <authorList>
            <consortium name="DOE Joint Genome Institute"/>
            <person name="Curtis B.A."/>
            <person name="Tanifuji G."/>
            <person name="Burki F."/>
            <person name="Gruber A."/>
            <person name="Irimia M."/>
            <person name="Maruyama S."/>
            <person name="Arias M.C."/>
            <person name="Ball S.G."/>
            <person name="Gile G.H."/>
            <person name="Hirakawa Y."/>
            <person name="Hopkins J.F."/>
            <person name="Kuo A."/>
            <person name="Rensing S.A."/>
            <person name="Schmutz J."/>
            <person name="Symeonidi A."/>
            <person name="Elias M."/>
            <person name="Eveleigh R.J."/>
            <person name="Herman E.K."/>
            <person name="Klute M.J."/>
            <person name="Nakayama T."/>
            <person name="Obornik M."/>
            <person name="Reyes-Prieto A."/>
            <person name="Armbrust E.V."/>
            <person name="Aves S.J."/>
            <person name="Beiko R.G."/>
            <person name="Coutinho P."/>
            <person name="Dacks J.B."/>
            <person name="Durnford D.G."/>
            <person name="Fast N.M."/>
            <person name="Green B.R."/>
            <person name="Grisdale C.J."/>
            <person name="Hempel F."/>
            <person name="Henrissat B."/>
            <person name="Hoppner M.P."/>
            <person name="Ishida K."/>
            <person name="Kim E."/>
            <person name="Koreny L."/>
            <person name="Kroth P.G."/>
            <person name="Liu Y."/>
            <person name="Malik S.B."/>
            <person name="Maier U.G."/>
            <person name="McRose D."/>
            <person name="Mock T."/>
            <person name="Neilson J.A."/>
            <person name="Onodera N.T."/>
            <person name="Poole A.M."/>
            <person name="Pritham E.J."/>
            <person name="Richards T.A."/>
            <person name="Rocap G."/>
            <person name="Roy S.W."/>
            <person name="Sarai C."/>
            <person name="Schaack S."/>
            <person name="Shirato S."/>
            <person name="Slamovits C.H."/>
            <person name="Spencer D.F."/>
            <person name="Suzuki S."/>
            <person name="Worden A.Z."/>
            <person name="Zauner S."/>
            <person name="Barry K."/>
            <person name="Bell C."/>
            <person name="Bharti A.K."/>
            <person name="Crow J.A."/>
            <person name="Grimwood J."/>
            <person name="Kramer R."/>
            <person name="Lindquist E."/>
            <person name="Lucas S."/>
            <person name="Salamov A."/>
            <person name="McFadden G.I."/>
            <person name="Lane C.E."/>
            <person name="Keeling P.J."/>
            <person name="Gray M.W."/>
            <person name="Grigoriev I.V."/>
            <person name="Archibald J.M."/>
        </authorList>
    </citation>
    <scope>NUCLEOTIDE SEQUENCE</scope>
    <source>
        <strain evidence="3 5">CCMP2712</strain>
    </source>
</reference>
<evidence type="ECO:0000259" key="2">
    <source>
        <dbReference type="PROSITE" id="PS51166"/>
    </source>
</evidence>
<dbReference type="GeneID" id="17311715"/>
<dbReference type="SUPFAM" id="SSF49452">
    <property type="entry name" value="Starch-binding domain-like"/>
    <property type="match status" value="1"/>
</dbReference>
<dbReference type="Gene3D" id="2.30.42.10">
    <property type="match status" value="1"/>
</dbReference>
<dbReference type="GO" id="GO:2001070">
    <property type="term" value="F:starch binding"/>
    <property type="evidence" value="ECO:0007669"/>
    <property type="project" value="InterPro"/>
</dbReference>
<dbReference type="AlphaFoldDB" id="L1K1F6"/>
<sequence>MVGMARLSSPLTMRGLLLLVLVSCTHCLNFDSFTTTPQVRGERGRLRGGSRPDRLVNQETCMVEFEVQTTSLQSDESVRICGSHAMIGSWLPEKGLQMHKVKGGVHGEPCVWGARMQVPVGEELEYKYVIMKGYAEQARALSIPKGECAVEWECDIPNRLLLINKLEERVFVLQESFDVVGREIFFVENQNYVPLAFVEQVSRGSPADEAGLVPGQNILSIGNLNAKMLNEVNQEDTMSAIFKEVEKFPQVCSGDSLSIDMWRVRFENIKGKNCLLWWPIGWECSLIL</sequence>
<evidence type="ECO:0000313" key="5">
    <source>
        <dbReference type="Proteomes" id="UP000011087"/>
    </source>
</evidence>
<protein>
    <recommendedName>
        <fullName evidence="2">CBM20 domain-containing protein</fullName>
    </recommendedName>
</protein>